<name>A0A0C2GX48_9BILA</name>
<dbReference type="InterPro" id="IPR052606">
    <property type="entry name" value="DnaJ_domain_protein"/>
</dbReference>
<dbReference type="SUPFAM" id="SSF46565">
    <property type="entry name" value="Chaperone J-domain"/>
    <property type="match status" value="1"/>
</dbReference>
<feature type="chain" id="PRO_5002166064" evidence="6">
    <location>
        <begin position="20"/>
        <end position="117"/>
    </location>
</feature>
<sequence>MLRPTLVVFLLGICGRVDSAWNSEELALYDLVEEVNTNFYDLFGIAKDASIGEIKKAYRRLSLEWHPDRNSAPDASEKFRQIVSIYEVLKSSELREKYDNVLEFGLPDWRQPIYYYR</sequence>
<evidence type="ECO:0000259" key="7">
    <source>
        <dbReference type="PROSITE" id="PS50076"/>
    </source>
</evidence>
<proteinExistence type="predicted"/>
<evidence type="ECO:0000256" key="2">
    <source>
        <dbReference type="ARBA" id="ARBA00022729"/>
    </source>
</evidence>
<feature type="signal peptide" evidence="6">
    <location>
        <begin position="1"/>
        <end position="19"/>
    </location>
</feature>
<keyword evidence="9" id="KW-1185">Reference proteome</keyword>
<evidence type="ECO:0000256" key="5">
    <source>
        <dbReference type="ARBA" id="ARBA00037847"/>
    </source>
</evidence>
<dbReference type="InterPro" id="IPR001623">
    <property type="entry name" value="DnaJ_domain"/>
</dbReference>
<keyword evidence="4" id="KW-0472">Membrane</keyword>
<dbReference type="PRINTS" id="PR00625">
    <property type="entry name" value="JDOMAIN"/>
</dbReference>
<keyword evidence="3" id="KW-1133">Transmembrane helix</keyword>
<dbReference type="Pfam" id="PF00226">
    <property type="entry name" value="DnaJ"/>
    <property type="match status" value="1"/>
</dbReference>
<accession>A0A0C2GX48</accession>
<dbReference type="OrthoDB" id="10250354at2759"/>
<keyword evidence="2 6" id="KW-0732">Signal</keyword>
<dbReference type="InterPro" id="IPR036869">
    <property type="entry name" value="J_dom_sf"/>
</dbReference>
<organism evidence="8 9">
    <name type="scientific">Ancylostoma duodenale</name>
    <dbReference type="NCBI Taxonomy" id="51022"/>
    <lineage>
        <taxon>Eukaryota</taxon>
        <taxon>Metazoa</taxon>
        <taxon>Ecdysozoa</taxon>
        <taxon>Nematoda</taxon>
        <taxon>Chromadorea</taxon>
        <taxon>Rhabditida</taxon>
        <taxon>Rhabditina</taxon>
        <taxon>Rhabditomorpha</taxon>
        <taxon>Strongyloidea</taxon>
        <taxon>Ancylostomatidae</taxon>
        <taxon>Ancylostomatinae</taxon>
        <taxon>Ancylostoma</taxon>
    </lineage>
</organism>
<evidence type="ECO:0000313" key="9">
    <source>
        <dbReference type="Proteomes" id="UP000054047"/>
    </source>
</evidence>
<dbReference type="PROSITE" id="PS50076">
    <property type="entry name" value="DNAJ_2"/>
    <property type="match status" value="1"/>
</dbReference>
<reference evidence="8 9" key="1">
    <citation type="submission" date="2013-12" db="EMBL/GenBank/DDBJ databases">
        <title>Draft genome of the parsitic nematode Ancylostoma duodenale.</title>
        <authorList>
            <person name="Mitreva M."/>
        </authorList>
    </citation>
    <scope>NUCLEOTIDE SEQUENCE [LARGE SCALE GENOMIC DNA]</scope>
    <source>
        <strain evidence="8 9">Zhejiang</strain>
    </source>
</reference>
<dbReference type="GO" id="GO:0012505">
    <property type="term" value="C:endomembrane system"/>
    <property type="evidence" value="ECO:0007669"/>
    <property type="project" value="UniProtKB-SubCell"/>
</dbReference>
<dbReference type="CDD" id="cd06257">
    <property type="entry name" value="DnaJ"/>
    <property type="match status" value="1"/>
</dbReference>
<evidence type="ECO:0000256" key="3">
    <source>
        <dbReference type="ARBA" id="ARBA00022989"/>
    </source>
</evidence>
<comment type="subcellular location">
    <subcellularLocation>
        <location evidence="5">Endomembrane system</location>
        <topology evidence="5">Single-pass membrane protein</topology>
    </subcellularLocation>
</comment>
<gene>
    <name evidence="8" type="ORF">ANCDUO_06057</name>
</gene>
<evidence type="ECO:0000256" key="4">
    <source>
        <dbReference type="ARBA" id="ARBA00023136"/>
    </source>
</evidence>
<evidence type="ECO:0000313" key="8">
    <source>
        <dbReference type="EMBL" id="KIH63644.1"/>
    </source>
</evidence>
<evidence type="ECO:0000256" key="1">
    <source>
        <dbReference type="ARBA" id="ARBA00022692"/>
    </source>
</evidence>
<dbReference type="Proteomes" id="UP000054047">
    <property type="component" value="Unassembled WGS sequence"/>
</dbReference>
<protein>
    <submittedName>
        <fullName evidence="8">DnaJ domain protein</fullName>
    </submittedName>
</protein>
<dbReference type="EMBL" id="KN728530">
    <property type="protein sequence ID" value="KIH63644.1"/>
    <property type="molecule type" value="Genomic_DNA"/>
</dbReference>
<dbReference type="SMART" id="SM00271">
    <property type="entry name" value="DnaJ"/>
    <property type="match status" value="1"/>
</dbReference>
<dbReference type="AlphaFoldDB" id="A0A0C2GX48"/>
<evidence type="ECO:0000256" key="6">
    <source>
        <dbReference type="SAM" id="SignalP"/>
    </source>
</evidence>
<keyword evidence="1" id="KW-0812">Transmembrane</keyword>
<dbReference type="PANTHER" id="PTHR44653:SF2">
    <property type="entry name" value="DNAJ HOMOLOG SUBFAMILY C MEMBER 1"/>
    <property type="match status" value="1"/>
</dbReference>
<dbReference type="Gene3D" id="1.10.287.110">
    <property type="entry name" value="DnaJ domain"/>
    <property type="match status" value="1"/>
</dbReference>
<dbReference type="PANTHER" id="PTHR44653">
    <property type="entry name" value="DNAJ HOMOLOG SUBFAMILY C MEMBER 1"/>
    <property type="match status" value="1"/>
</dbReference>
<feature type="domain" description="J" evidence="7">
    <location>
        <begin position="38"/>
        <end position="102"/>
    </location>
</feature>